<evidence type="ECO:0000256" key="2">
    <source>
        <dbReference type="RuleBase" id="RU003616"/>
    </source>
</evidence>
<evidence type="ECO:0000259" key="4">
    <source>
        <dbReference type="PROSITE" id="PS01031"/>
    </source>
</evidence>
<protein>
    <recommendedName>
        <fullName evidence="4">SHSP domain-containing protein</fullName>
    </recommendedName>
</protein>
<feature type="region of interest" description="Disordered" evidence="3">
    <location>
        <begin position="1"/>
        <end position="22"/>
    </location>
</feature>
<comment type="caution">
    <text evidence="5">The sequence shown here is derived from an EMBL/GenBank/DDBJ whole genome shotgun (WGS) entry which is preliminary data.</text>
</comment>
<evidence type="ECO:0000313" key="6">
    <source>
        <dbReference type="Proteomes" id="UP000238322"/>
    </source>
</evidence>
<dbReference type="Proteomes" id="UP000238322">
    <property type="component" value="Unassembled WGS sequence"/>
</dbReference>
<organism evidence="5 6">
    <name type="scientific">Blastopirellula marina</name>
    <dbReference type="NCBI Taxonomy" id="124"/>
    <lineage>
        <taxon>Bacteria</taxon>
        <taxon>Pseudomonadati</taxon>
        <taxon>Planctomycetota</taxon>
        <taxon>Planctomycetia</taxon>
        <taxon>Pirellulales</taxon>
        <taxon>Pirellulaceae</taxon>
        <taxon>Blastopirellula</taxon>
    </lineage>
</organism>
<gene>
    <name evidence="5" type="ORF">C5Y83_09970</name>
</gene>
<name>A0A2S8FVP9_9BACT</name>
<dbReference type="InterPro" id="IPR031107">
    <property type="entry name" value="Small_HSP"/>
</dbReference>
<accession>A0A2S8FVP9</accession>
<dbReference type="CDD" id="cd06464">
    <property type="entry name" value="ACD_sHsps-like"/>
    <property type="match status" value="1"/>
</dbReference>
<dbReference type="InterPro" id="IPR008978">
    <property type="entry name" value="HSP20-like_chaperone"/>
</dbReference>
<comment type="similarity">
    <text evidence="1 2">Belongs to the small heat shock protein (HSP20) family.</text>
</comment>
<dbReference type="AlphaFoldDB" id="A0A2S8FVP9"/>
<evidence type="ECO:0000313" key="5">
    <source>
        <dbReference type="EMBL" id="PQO36233.1"/>
    </source>
</evidence>
<dbReference type="PROSITE" id="PS01031">
    <property type="entry name" value="SHSP"/>
    <property type="match status" value="1"/>
</dbReference>
<evidence type="ECO:0000256" key="1">
    <source>
        <dbReference type="PROSITE-ProRule" id="PRU00285"/>
    </source>
</evidence>
<feature type="domain" description="SHSP" evidence="4">
    <location>
        <begin position="42"/>
        <end position="154"/>
    </location>
</feature>
<dbReference type="Pfam" id="PF00011">
    <property type="entry name" value="HSP20"/>
    <property type="match status" value="1"/>
</dbReference>
<dbReference type="InterPro" id="IPR002068">
    <property type="entry name" value="A-crystallin/Hsp20_dom"/>
</dbReference>
<proteinExistence type="inferred from homology"/>
<dbReference type="PANTHER" id="PTHR11527">
    <property type="entry name" value="HEAT-SHOCK PROTEIN 20 FAMILY MEMBER"/>
    <property type="match status" value="1"/>
</dbReference>
<dbReference type="EMBL" id="PUHY01000006">
    <property type="protein sequence ID" value="PQO36233.1"/>
    <property type="molecule type" value="Genomic_DNA"/>
</dbReference>
<sequence>MERLIKMVRPQTQSESKSNPLANWHSEMDNLFESFFRPVRQSASGAWLPAMNISESENAYQIDLELPGLNAEDVNVELHDGKLTISGERKAEEQSDDRRYHRVEHVYGKFERVLKLGTPVDEENVTASFKNGVLMVSIPKSDHAKPRKIEVTNS</sequence>
<dbReference type="SUPFAM" id="SSF49764">
    <property type="entry name" value="HSP20-like chaperones"/>
    <property type="match status" value="1"/>
</dbReference>
<feature type="compositionally biased region" description="Polar residues" evidence="3">
    <location>
        <begin position="10"/>
        <end position="21"/>
    </location>
</feature>
<evidence type="ECO:0000256" key="3">
    <source>
        <dbReference type="SAM" id="MobiDB-lite"/>
    </source>
</evidence>
<dbReference type="Gene3D" id="2.60.40.790">
    <property type="match status" value="1"/>
</dbReference>
<reference evidence="5 6" key="1">
    <citation type="submission" date="2018-02" db="EMBL/GenBank/DDBJ databases">
        <title>Comparative genomes isolates from brazilian mangrove.</title>
        <authorList>
            <person name="Araujo J.E."/>
            <person name="Taketani R.G."/>
            <person name="Silva M.C.P."/>
            <person name="Loureco M.V."/>
            <person name="Andreote F.D."/>
        </authorList>
    </citation>
    <scope>NUCLEOTIDE SEQUENCE [LARGE SCALE GENOMIC DNA]</scope>
    <source>
        <strain evidence="5 6">Hex-1 MGV</strain>
    </source>
</reference>